<comment type="caution">
    <text evidence="3">The sequence shown here is derived from an EMBL/GenBank/DDBJ whole genome shotgun (WGS) entry which is preliminary data.</text>
</comment>
<dbReference type="AlphaFoldDB" id="A0A154QLA3"/>
<evidence type="ECO:0000313" key="4">
    <source>
        <dbReference type="Proteomes" id="UP000076131"/>
    </source>
</evidence>
<evidence type="ECO:0000259" key="2">
    <source>
        <dbReference type="Pfam" id="PF13670"/>
    </source>
</evidence>
<proteinExistence type="predicted"/>
<feature type="domain" description="PepSY" evidence="2">
    <location>
        <begin position="9"/>
        <end position="88"/>
    </location>
</feature>
<dbReference type="Proteomes" id="UP000076131">
    <property type="component" value="Unassembled WGS sequence"/>
</dbReference>
<feature type="chain" id="PRO_5007600195" description="PepSY domain-containing protein" evidence="1">
    <location>
        <begin position="23"/>
        <end position="90"/>
    </location>
</feature>
<keyword evidence="1" id="KW-0732">Signal</keyword>
<dbReference type="Pfam" id="PF13670">
    <property type="entry name" value="PepSY_2"/>
    <property type="match status" value="1"/>
</dbReference>
<dbReference type="EMBL" id="LVJS01000025">
    <property type="protein sequence ID" value="KZC24527.1"/>
    <property type="molecule type" value="Genomic_DNA"/>
</dbReference>
<reference evidence="3 4" key="1">
    <citation type="journal article" date="2016" name="MBio">
        <title>Lateral Gene Transfer in a Heavy Metal-Contaminated-Groundwater Microbial Community.</title>
        <authorList>
            <person name="Hemme C.L."/>
            <person name="Green S.J."/>
            <person name="Rishishwar L."/>
            <person name="Prakash O."/>
            <person name="Pettenato A."/>
            <person name="Chakraborty R."/>
            <person name="Deutschbauer A.M."/>
            <person name="Van Nostrand J.D."/>
            <person name="Wu L."/>
            <person name="He Z."/>
            <person name="Jordan I.K."/>
            <person name="Hazen T.C."/>
            <person name="Arkin A.P."/>
            <person name="Kostka J.E."/>
            <person name="Zhou J."/>
        </authorList>
    </citation>
    <scope>NUCLEOTIDE SEQUENCE [LARGE SCALE GENOMIC DNA]</scope>
    <source>
        <strain evidence="3 4">FW104-T7</strain>
    </source>
</reference>
<feature type="signal peptide" evidence="1">
    <location>
        <begin position="1"/>
        <end position="22"/>
    </location>
</feature>
<sequence>MKRTVIAPLFLAAAALSASAFAAPQCTNAPRAQWLTEAAMKQKVLDQGYTIKKFQVSGNCYEIYGKTKAGKNVEIYFDPTDGRIVKQKGG</sequence>
<accession>A0A154QLA3</accession>
<dbReference type="InterPro" id="IPR025711">
    <property type="entry name" value="PepSY"/>
</dbReference>
<organism evidence="3 4">
    <name type="scientific">Rhodanobacter thiooxydans</name>
    <dbReference type="NCBI Taxonomy" id="416169"/>
    <lineage>
        <taxon>Bacteria</taxon>
        <taxon>Pseudomonadati</taxon>
        <taxon>Pseudomonadota</taxon>
        <taxon>Gammaproteobacteria</taxon>
        <taxon>Lysobacterales</taxon>
        <taxon>Rhodanobacteraceae</taxon>
        <taxon>Rhodanobacter</taxon>
    </lineage>
</organism>
<dbReference type="RefSeq" id="WP_008433343.1">
    <property type="nucleotide sequence ID" value="NZ_LVJS01000025.1"/>
</dbReference>
<dbReference type="STRING" id="416169.RHOFW104T7_07910"/>
<dbReference type="eggNOG" id="COG5591">
    <property type="taxonomic scope" value="Bacteria"/>
</dbReference>
<protein>
    <recommendedName>
        <fullName evidence="2">PepSY domain-containing protein</fullName>
    </recommendedName>
</protein>
<evidence type="ECO:0000313" key="3">
    <source>
        <dbReference type="EMBL" id="KZC24527.1"/>
    </source>
</evidence>
<keyword evidence="4" id="KW-1185">Reference proteome</keyword>
<name>A0A154QLA3_9GAMM</name>
<gene>
    <name evidence="3" type="ORF">RHOFW104T7_07910</name>
</gene>
<evidence type="ECO:0000256" key="1">
    <source>
        <dbReference type="SAM" id="SignalP"/>
    </source>
</evidence>